<name>A0A368XTM8_9BURK</name>
<protein>
    <submittedName>
        <fullName evidence="1">Uncharacterized protein</fullName>
    </submittedName>
</protein>
<comment type="caution">
    <text evidence="1">The sequence shown here is derived from an EMBL/GenBank/DDBJ whole genome shotgun (WGS) entry which is preliminary data.</text>
</comment>
<proteinExistence type="predicted"/>
<accession>A0A368XTM8</accession>
<gene>
    <name evidence="1" type="ORF">DES41_104229</name>
</gene>
<dbReference type="EMBL" id="QPJK01000004">
    <property type="protein sequence ID" value="RCW71410.1"/>
    <property type="molecule type" value="Genomic_DNA"/>
</dbReference>
<sequence length="60" mass="6091">MTQSILRRSALVGAPGVFAPSAAENALVVGAAVGSNVDVPKLAIQAPRHFAGHARAAFRP</sequence>
<organism evidence="1 2">
    <name type="scientific">Pseudorhodoferax soli</name>
    <dbReference type="NCBI Taxonomy" id="545864"/>
    <lineage>
        <taxon>Bacteria</taxon>
        <taxon>Pseudomonadati</taxon>
        <taxon>Pseudomonadota</taxon>
        <taxon>Betaproteobacteria</taxon>
        <taxon>Burkholderiales</taxon>
        <taxon>Comamonadaceae</taxon>
    </lineage>
</organism>
<reference evidence="1 2" key="1">
    <citation type="submission" date="2018-07" db="EMBL/GenBank/DDBJ databases">
        <title>Genomic Encyclopedia of Type Strains, Phase IV (KMG-IV): sequencing the most valuable type-strain genomes for metagenomic binning, comparative biology and taxonomic classification.</title>
        <authorList>
            <person name="Goeker M."/>
        </authorList>
    </citation>
    <scope>NUCLEOTIDE SEQUENCE [LARGE SCALE GENOMIC DNA]</scope>
    <source>
        <strain evidence="1 2">DSM 21634</strain>
    </source>
</reference>
<evidence type="ECO:0000313" key="2">
    <source>
        <dbReference type="Proteomes" id="UP000252884"/>
    </source>
</evidence>
<evidence type="ECO:0000313" key="1">
    <source>
        <dbReference type="EMBL" id="RCW71410.1"/>
    </source>
</evidence>
<keyword evidence="2" id="KW-1185">Reference proteome</keyword>
<dbReference type="Proteomes" id="UP000252884">
    <property type="component" value="Unassembled WGS sequence"/>
</dbReference>
<dbReference type="AlphaFoldDB" id="A0A368XTM8"/>
<dbReference type="RefSeq" id="WP_147282866.1">
    <property type="nucleotide sequence ID" value="NZ_QPJK01000004.1"/>
</dbReference>